<dbReference type="AlphaFoldDB" id="A0A917ABF9"/>
<dbReference type="EMBL" id="BMFJ01000002">
    <property type="protein sequence ID" value="GGE39045.1"/>
    <property type="molecule type" value="Genomic_DNA"/>
</dbReference>
<dbReference type="RefSeq" id="WP_188478471.1">
    <property type="nucleotide sequence ID" value="NZ_BMFJ01000002.1"/>
</dbReference>
<reference evidence="2" key="1">
    <citation type="journal article" date="2019" name="Int. J. Syst. Evol. Microbiol.">
        <title>The Global Catalogue of Microorganisms (GCM) 10K type strain sequencing project: providing services to taxonomists for standard genome sequencing and annotation.</title>
        <authorList>
            <consortium name="The Broad Institute Genomics Platform"/>
            <consortium name="The Broad Institute Genome Sequencing Center for Infectious Disease"/>
            <person name="Wu L."/>
            <person name="Ma J."/>
        </authorList>
    </citation>
    <scope>NUCLEOTIDE SEQUENCE [LARGE SCALE GENOMIC DNA]</scope>
    <source>
        <strain evidence="2">CGMCC 1.12664</strain>
    </source>
</reference>
<proteinExistence type="predicted"/>
<gene>
    <name evidence="1" type="ORF">GCM10011360_28410</name>
</gene>
<keyword evidence="2" id="KW-1185">Reference proteome</keyword>
<name>A0A917ABF9_9RHOB</name>
<accession>A0A917ABF9</accession>
<organism evidence="1 2">
    <name type="scientific">Primorskyibacter flagellatus</name>
    <dbReference type="NCBI Taxonomy" id="1387277"/>
    <lineage>
        <taxon>Bacteria</taxon>
        <taxon>Pseudomonadati</taxon>
        <taxon>Pseudomonadota</taxon>
        <taxon>Alphaproteobacteria</taxon>
        <taxon>Rhodobacterales</taxon>
        <taxon>Roseobacteraceae</taxon>
        <taxon>Primorskyibacter</taxon>
    </lineage>
</organism>
<protein>
    <submittedName>
        <fullName evidence="1">Uncharacterized protein</fullName>
    </submittedName>
</protein>
<sequence>MTVKNAKHLWFEAGDMSGGSRNQVEFSDGLVEFFDDDSRSSGQVFVAYDSKTKAYCPLANRGKDYGQWSNIWRLGLITEDKGGQSYPGKIIHLEKKIIGKRFVYVIEVLEPNSAEHKSLLANSSQTGVTGGAEGRTFGYW</sequence>
<evidence type="ECO:0000313" key="1">
    <source>
        <dbReference type="EMBL" id="GGE39045.1"/>
    </source>
</evidence>
<dbReference type="Proteomes" id="UP000612855">
    <property type="component" value="Unassembled WGS sequence"/>
</dbReference>
<comment type="caution">
    <text evidence="1">The sequence shown here is derived from an EMBL/GenBank/DDBJ whole genome shotgun (WGS) entry which is preliminary data.</text>
</comment>
<evidence type="ECO:0000313" key="2">
    <source>
        <dbReference type="Proteomes" id="UP000612855"/>
    </source>
</evidence>